<dbReference type="PRINTS" id="PR00080">
    <property type="entry name" value="SDRFAMILY"/>
</dbReference>
<dbReference type="InterPro" id="IPR020904">
    <property type="entry name" value="Sc_DH/Rdtase_CS"/>
</dbReference>
<dbReference type="OrthoDB" id="5325318at2759"/>
<sequence>MTLEVAETIADIVPSFRLDGRIAVVTGGAGGLAITLTRALLSQGAHIALVDLNQQVCDAAAQDLALWGQNQGLNPLPNISSWSCNIGNADEVELTVSKINEYYNDVADLLIHTAGYCQNYTALEYPNQKAADLVQVNLVGSYYIAKAVAKHLVDAQKPGSLVLIGSMSGVIVNDPQPQVAYNMAKAGVIHLTKSLATEWAKYGIRVNCLSPGYILTPLTKHVIGNDTTLKNAWESKIPMHRMADPKEFVGSVLYFASHDASSYTTGENLIVDGGYQCW</sequence>
<accession>A0A1E3NUN0</accession>
<comment type="pathway">
    <text evidence="4">Carbohydrate metabolism; D-arabinitol metabolism.</text>
</comment>
<dbReference type="Proteomes" id="UP000094112">
    <property type="component" value="Unassembled WGS sequence"/>
</dbReference>
<evidence type="ECO:0000256" key="3">
    <source>
        <dbReference type="ARBA" id="ARBA00023002"/>
    </source>
</evidence>
<dbReference type="FunFam" id="3.40.50.720:FF:000240">
    <property type="entry name" value="SDR family oxidoreductase"/>
    <property type="match status" value="1"/>
</dbReference>
<dbReference type="PANTHER" id="PTHR43008">
    <property type="entry name" value="BENZIL REDUCTASE"/>
    <property type="match status" value="1"/>
</dbReference>
<name>A0A1E3NUN0_WICAA</name>
<dbReference type="InterPro" id="IPR002347">
    <property type="entry name" value="SDR_fam"/>
</dbReference>
<dbReference type="EMBL" id="KV454215">
    <property type="protein sequence ID" value="ODQ56838.1"/>
    <property type="molecule type" value="Genomic_DNA"/>
</dbReference>
<organism evidence="7 8">
    <name type="scientific">Wickerhamomyces anomalus (strain ATCC 58044 / CBS 1984 / NCYC 433 / NRRL Y-366-8)</name>
    <name type="common">Yeast</name>
    <name type="synonym">Hansenula anomala</name>
    <dbReference type="NCBI Taxonomy" id="683960"/>
    <lineage>
        <taxon>Eukaryota</taxon>
        <taxon>Fungi</taxon>
        <taxon>Dikarya</taxon>
        <taxon>Ascomycota</taxon>
        <taxon>Saccharomycotina</taxon>
        <taxon>Saccharomycetes</taxon>
        <taxon>Phaffomycetales</taxon>
        <taxon>Wickerhamomycetaceae</taxon>
        <taxon>Wickerhamomyces</taxon>
    </lineage>
</organism>
<evidence type="ECO:0000256" key="5">
    <source>
        <dbReference type="ARBA" id="ARBA00066831"/>
    </source>
</evidence>
<dbReference type="GeneID" id="30199718"/>
<proteinExistence type="inferred from homology"/>
<keyword evidence="8" id="KW-1185">Reference proteome</keyword>
<evidence type="ECO:0000313" key="7">
    <source>
        <dbReference type="EMBL" id="ODQ56838.1"/>
    </source>
</evidence>
<keyword evidence="2" id="KW-0521">NADP</keyword>
<dbReference type="InterPro" id="IPR036291">
    <property type="entry name" value="NAD(P)-bd_dom_sf"/>
</dbReference>
<keyword evidence="3" id="KW-0560">Oxidoreductase</keyword>
<reference evidence="7 8" key="1">
    <citation type="journal article" date="2016" name="Proc. Natl. Acad. Sci. U.S.A.">
        <title>Comparative genomics of biotechnologically important yeasts.</title>
        <authorList>
            <person name="Riley R."/>
            <person name="Haridas S."/>
            <person name="Wolfe K.H."/>
            <person name="Lopes M.R."/>
            <person name="Hittinger C.T."/>
            <person name="Goeker M."/>
            <person name="Salamov A.A."/>
            <person name="Wisecaver J.H."/>
            <person name="Long T.M."/>
            <person name="Calvey C.H."/>
            <person name="Aerts A.L."/>
            <person name="Barry K.W."/>
            <person name="Choi C."/>
            <person name="Clum A."/>
            <person name="Coughlan A.Y."/>
            <person name="Deshpande S."/>
            <person name="Douglass A.P."/>
            <person name="Hanson S.J."/>
            <person name="Klenk H.-P."/>
            <person name="LaButti K.M."/>
            <person name="Lapidus A."/>
            <person name="Lindquist E.A."/>
            <person name="Lipzen A.M."/>
            <person name="Meier-Kolthoff J.P."/>
            <person name="Ohm R.A."/>
            <person name="Otillar R.P."/>
            <person name="Pangilinan J.L."/>
            <person name="Peng Y."/>
            <person name="Rokas A."/>
            <person name="Rosa C.A."/>
            <person name="Scheuner C."/>
            <person name="Sibirny A.A."/>
            <person name="Slot J.C."/>
            <person name="Stielow J.B."/>
            <person name="Sun H."/>
            <person name="Kurtzman C.P."/>
            <person name="Blackwell M."/>
            <person name="Grigoriev I.V."/>
            <person name="Jeffries T.W."/>
        </authorList>
    </citation>
    <scope>NUCLEOTIDE SEQUENCE [LARGE SCALE GENOMIC DNA]</scope>
    <source>
        <strain evidence="8">ATCC 58044 / CBS 1984 / NCYC 433 / NRRL Y-366-8</strain>
    </source>
</reference>
<dbReference type="Gene3D" id="3.40.50.720">
    <property type="entry name" value="NAD(P)-binding Rossmann-like Domain"/>
    <property type="match status" value="1"/>
</dbReference>
<gene>
    <name evidence="7" type="ORF">WICANDRAFT_36768</name>
</gene>
<dbReference type="PRINTS" id="PR00081">
    <property type="entry name" value="GDHRDH"/>
</dbReference>
<dbReference type="GO" id="GO:0005975">
    <property type="term" value="P:carbohydrate metabolic process"/>
    <property type="evidence" value="ECO:0007669"/>
    <property type="project" value="UniProtKB-ARBA"/>
</dbReference>
<dbReference type="PANTHER" id="PTHR43008:SF14">
    <property type="entry name" value="DEHYDROGENASE ARBD, PUTATIVE-RELATED"/>
    <property type="match status" value="1"/>
</dbReference>
<dbReference type="GO" id="GO:0047038">
    <property type="term" value="F:D-arabinitol 2-dehydrogenase activity"/>
    <property type="evidence" value="ECO:0007669"/>
    <property type="project" value="UniProtKB-EC"/>
</dbReference>
<evidence type="ECO:0000313" key="8">
    <source>
        <dbReference type="Proteomes" id="UP000094112"/>
    </source>
</evidence>
<evidence type="ECO:0000256" key="6">
    <source>
        <dbReference type="ARBA" id="ARBA00070881"/>
    </source>
</evidence>
<protein>
    <recommendedName>
        <fullName evidence="6">D-arabinitol 2-dehydrogenase [ribulose-forming]</fullName>
        <ecNumber evidence="5">1.1.1.250</ecNumber>
    </recommendedName>
</protein>
<dbReference type="STRING" id="683960.A0A1E3NUN0"/>
<evidence type="ECO:0000256" key="2">
    <source>
        <dbReference type="ARBA" id="ARBA00022857"/>
    </source>
</evidence>
<dbReference type="AlphaFoldDB" id="A0A1E3NUN0"/>
<dbReference type="RefSeq" id="XP_019036045.1">
    <property type="nucleotide sequence ID" value="XM_019182472.1"/>
</dbReference>
<dbReference type="SUPFAM" id="SSF51735">
    <property type="entry name" value="NAD(P)-binding Rossmann-fold domains"/>
    <property type="match status" value="1"/>
</dbReference>
<dbReference type="GO" id="GO:0050664">
    <property type="term" value="F:oxidoreductase activity, acting on NAD(P)H, oxygen as acceptor"/>
    <property type="evidence" value="ECO:0007669"/>
    <property type="project" value="TreeGrafter"/>
</dbReference>
<dbReference type="EC" id="1.1.1.250" evidence="5"/>
<dbReference type="PROSITE" id="PS00061">
    <property type="entry name" value="ADH_SHORT"/>
    <property type="match status" value="1"/>
</dbReference>
<comment type="similarity">
    <text evidence="1">Belongs to the short-chain dehydrogenases/reductases (SDR) family.</text>
</comment>
<dbReference type="Pfam" id="PF13561">
    <property type="entry name" value="adh_short_C2"/>
    <property type="match status" value="1"/>
</dbReference>
<evidence type="ECO:0000256" key="1">
    <source>
        <dbReference type="ARBA" id="ARBA00006484"/>
    </source>
</evidence>
<evidence type="ECO:0000256" key="4">
    <source>
        <dbReference type="ARBA" id="ARBA00060719"/>
    </source>
</evidence>